<name>A0A7X0LJV1_9BACT</name>
<protein>
    <submittedName>
        <fullName evidence="1">Uncharacterized protein</fullName>
    </submittedName>
</protein>
<dbReference type="EMBL" id="JACHGY010000001">
    <property type="protein sequence ID" value="MBB6429765.1"/>
    <property type="molecule type" value="Genomic_DNA"/>
</dbReference>
<organism evidence="1 2">
    <name type="scientific">Algisphaera agarilytica</name>
    <dbReference type="NCBI Taxonomy" id="1385975"/>
    <lineage>
        <taxon>Bacteria</taxon>
        <taxon>Pseudomonadati</taxon>
        <taxon>Planctomycetota</taxon>
        <taxon>Phycisphaerae</taxon>
        <taxon>Phycisphaerales</taxon>
        <taxon>Phycisphaeraceae</taxon>
        <taxon>Algisphaera</taxon>
    </lineage>
</organism>
<sequence>MDNQISGFNVAAYTLTGEEVGRGFWEMSSLSPIWVEAGVTFLNQFGDNFPATSWGQELNHIETKLTSSDGAGLGQFYTNGQLSISTLYLAGKDRSVDNEVADLFIQSLEQSDLVRQATTHPQPFASIRSIESRPLVVVFVWGNPEISDQDEELLQELSTHFAAAFFKRSSSD</sequence>
<dbReference type="AlphaFoldDB" id="A0A7X0LJV1"/>
<keyword evidence="2" id="KW-1185">Reference proteome</keyword>
<proteinExistence type="predicted"/>
<evidence type="ECO:0000313" key="1">
    <source>
        <dbReference type="EMBL" id="MBB6429765.1"/>
    </source>
</evidence>
<comment type="caution">
    <text evidence="1">The sequence shown here is derived from an EMBL/GenBank/DDBJ whole genome shotgun (WGS) entry which is preliminary data.</text>
</comment>
<dbReference type="RefSeq" id="WP_184677328.1">
    <property type="nucleotide sequence ID" value="NZ_JACHGY010000001.1"/>
</dbReference>
<reference evidence="1 2" key="1">
    <citation type="submission" date="2020-08" db="EMBL/GenBank/DDBJ databases">
        <title>Genomic Encyclopedia of Type Strains, Phase IV (KMG-IV): sequencing the most valuable type-strain genomes for metagenomic binning, comparative biology and taxonomic classification.</title>
        <authorList>
            <person name="Goeker M."/>
        </authorList>
    </citation>
    <scope>NUCLEOTIDE SEQUENCE [LARGE SCALE GENOMIC DNA]</scope>
    <source>
        <strain evidence="1 2">DSM 103725</strain>
    </source>
</reference>
<evidence type="ECO:0000313" key="2">
    <source>
        <dbReference type="Proteomes" id="UP000541810"/>
    </source>
</evidence>
<dbReference type="Proteomes" id="UP000541810">
    <property type="component" value="Unassembled WGS sequence"/>
</dbReference>
<gene>
    <name evidence="1" type="ORF">HNQ40_001571</name>
</gene>
<accession>A0A7X0LJV1</accession>